<reference evidence="1 2" key="1">
    <citation type="journal article" date="2013" name="Genome Announc.">
        <title>Whole-Genome Shotgun Assembly and Analysis of the Genome of Streptomyces mobaraensis DSM 40847, a Strain for Industrial Production of Microbial Transglutaminase.</title>
        <authorList>
            <person name="Yang H."/>
            <person name="He T."/>
            <person name="Wu W."/>
            <person name="Zhu W."/>
            <person name="Lu B."/>
            <person name="Sun W."/>
        </authorList>
    </citation>
    <scope>NUCLEOTIDE SEQUENCE [LARGE SCALE GENOMIC DNA]</scope>
    <source>
        <strain evidence="1 2">DSM 40847</strain>
    </source>
</reference>
<gene>
    <name evidence="1" type="ORF">H340_25377</name>
</gene>
<protein>
    <submittedName>
        <fullName evidence="1">Uncharacterized protein</fullName>
    </submittedName>
</protein>
<dbReference type="RefSeq" id="WP_004951428.1">
    <property type="nucleotide sequence ID" value="NZ_AORZ01000107.1"/>
</dbReference>
<accession>M3C129</accession>
<comment type="caution">
    <text evidence="1">The sequence shown here is derived from an EMBL/GenBank/DDBJ whole genome shotgun (WGS) entry which is preliminary data.</text>
</comment>
<proteinExistence type="predicted"/>
<dbReference type="Proteomes" id="UP000011740">
    <property type="component" value="Unassembled WGS sequence"/>
</dbReference>
<evidence type="ECO:0000313" key="2">
    <source>
        <dbReference type="Proteomes" id="UP000011740"/>
    </source>
</evidence>
<dbReference type="PATRIC" id="fig|1223523.3.peg.5151"/>
<dbReference type="AlphaFoldDB" id="M3C129"/>
<sequence length="126" mass="13801">MRSPASALHRRFLLDSLTILAADAPAQTAWLDRHGVPPDEIALTFDDAFRMTATLIADGQLGPDALPALREIDSALAGMSGAENADNWTKEALSTTGWHRARRAARRILVAELGTWQRPLPHLPER</sequence>
<dbReference type="eggNOG" id="ENOG5031VR0">
    <property type="taxonomic scope" value="Bacteria"/>
</dbReference>
<name>M3C129_STRM1</name>
<dbReference type="EMBL" id="AORZ01000107">
    <property type="protein sequence ID" value="EME97661.1"/>
    <property type="molecule type" value="Genomic_DNA"/>
</dbReference>
<evidence type="ECO:0000313" key="1">
    <source>
        <dbReference type="EMBL" id="EME97661.1"/>
    </source>
</evidence>
<organism evidence="1 2">
    <name type="scientific">Streptomyces mobaraensis (strain ATCC 29032 / DSM 40847 / JCM 4168 / NBRC 13819 / NCIMB 11159 / IPCR 16-22)</name>
    <dbReference type="NCBI Taxonomy" id="1223523"/>
    <lineage>
        <taxon>Bacteria</taxon>
        <taxon>Bacillati</taxon>
        <taxon>Actinomycetota</taxon>
        <taxon>Actinomycetes</taxon>
        <taxon>Kitasatosporales</taxon>
        <taxon>Streptomycetaceae</taxon>
        <taxon>Streptomyces</taxon>
    </lineage>
</organism>